<dbReference type="RefSeq" id="WP_013460644.1">
    <property type="nucleotide sequence ID" value="NC_014762.1"/>
</dbReference>
<evidence type="ECO:0000259" key="5">
    <source>
        <dbReference type="Pfam" id="PF02525"/>
    </source>
</evidence>
<evidence type="ECO:0000313" key="7">
    <source>
        <dbReference type="Proteomes" id="UP000008721"/>
    </source>
</evidence>
<comment type="similarity">
    <text evidence="4">Belongs to the oxidoreductase MdaB family.</text>
</comment>
<feature type="domain" description="Flavodoxin-like fold" evidence="5">
    <location>
        <begin position="2"/>
        <end position="187"/>
    </location>
</feature>
<dbReference type="STRING" id="709032.Sulku_1786"/>
<dbReference type="eggNOG" id="COG2249">
    <property type="taxonomic scope" value="Bacteria"/>
</dbReference>
<dbReference type="EMBL" id="CP002355">
    <property type="protein sequence ID" value="ADR34447.1"/>
    <property type="molecule type" value="Genomic_DNA"/>
</dbReference>
<evidence type="ECO:0000256" key="1">
    <source>
        <dbReference type="ARBA" id="ARBA00001974"/>
    </source>
</evidence>
<dbReference type="HOGENOM" id="CLU_083846_0_0_7"/>
<gene>
    <name evidence="6" type="ordered locus">Sulku_1786</name>
</gene>
<dbReference type="SUPFAM" id="SSF52218">
    <property type="entry name" value="Flavoproteins"/>
    <property type="match status" value="1"/>
</dbReference>
<dbReference type="PANTHER" id="PTHR46305">
    <property type="match status" value="1"/>
</dbReference>
<dbReference type="Gene3D" id="3.40.50.360">
    <property type="match status" value="1"/>
</dbReference>
<evidence type="ECO:0000256" key="4">
    <source>
        <dbReference type="ARBA" id="ARBA00037981"/>
    </source>
</evidence>
<keyword evidence="2" id="KW-0285">Flavoprotein</keyword>
<evidence type="ECO:0000256" key="2">
    <source>
        <dbReference type="ARBA" id="ARBA00022630"/>
    </source>
</evidence>
<sequence>MKHVLLLNLHQKYEGFANGNLTRDLLKEAKTFFLNHGYEVRETTIEEGYDVAEELEKFQWADLFFVQSPVYWMGLPWLGKKYIDDIFSGGANTVTYTSDGRSRNDPSKTYGSGGLMGGKHYMLSFTYNCPESEFNNPQGFFEGMSVDEANIALHKTFQFCGVTPYPSYAVHDIYKSDFDINGALNGLQDHLKNTL</sequence>
<dbReference type="KEGG" id="sku:Sulku_1786"/>
<organism evidence="6 7">
    <name type="scientific">Sulfuricurvum kujiense (strain ATCC BAA-921 / DSM 16994 / JCM 11577 / YK-1)</name>
    <dbReference type="NCBI Taxonomy" id="709032"/>
    <lineage>
        <taxon>Bacteria</taxon>
        <taxon>Pseudomonadati</taxon>
        <taxon>Campylobacterota</taxon>
        <taxon>Epsilonproteobacteria</taxon>
        <taxon>Campylobacterales</taxon>
        <taxon>Sulfurimonadaceae</taxon>
        <taxon>Sulfuricurvum</taxon>
    </lineage>
</organism>
<accession>E4U1B0</accession>
<evidence type="ECO:0000313" key="6">
    <source>
        <dbReference type="EMBL" id="ADR34447.1"/>
    </source>
</evidence>
<dbReference type="Pfam" id="PF02525">
    <property type="entry name" value="Flavodoxin_2"/>
    <property type="match status" value="1"/>
</dbReference>
<reference evidence="6 7" key="1">
    <citation type="journal article" date="2012" name="Stand. Genomic Sci.">
        <title>Complete genome sequence of the sulfur compounds oxidizing chemolithoautotroph Sulfuricurvum kujiense type strain (YK-1(T)).</title>
        <authorList>
            <person name="Han C."/>
            <person name="Kotsyurbenko O."/>
            <person name="Chertkov O."/>
            <person name="Held B."/>
            <person name="Lapidus A."/>
            <person name="Nolan M."/>
            <person name="Lucas S."/>
            <person name="Hammon N."/>
            <person name="Deshpande S."/>
            <person name="Cheng J.F."/>
            <person name="Tapia R."/>
            <person name="Goodwin L.A."/>
            <person name="Pitluck S."/>
            <person name="Liolios K."/>
            <person name="Pagani I."/>
            <person name="Ivanova N."/>
            <person name="Mavromatis K."/>
            <person name="Mikhailova N."/>
            <person name="Pati A."/>
            <person name="Chen A."/>
            <person name="Palaniappan K."/>
            <person name="Land M."/>
            <person name="Hauser L."/>
            <person name="Chang Y.J."/>
            <person name="Jeffries C.D."/>
            <person name="Brambilla E.M."/>
            <person name="Rohde M."/>
            <person name="Spring S."/>
            <person name="Sikorski J."/>
            <person name="Goker M."/>
            <person name="Woyke T."/>
            <person name="Bristow J."/>
            <person name="Eisen J.A."/>
            <person name="Markowitz V."/>
            <person name="Hugenholtz P."/>
            <person name="Kyrpides N.C."/>
            <person name="Klenk H.P."/>
            <person name="Detter J.C."/>
        </authorList>
    </citation>
    <scope>NUCLEOTIDE SEQUENCE [LARGE SCALE GENOMIC DNA]</scope>
    <source>
        <strain evidence="7">ATCC BAA-921 / DSM 16994 / JCM 11577 / YK-1</strain>
    </source>
</reference>
<dbReference type="InterPro" id="IPR029039">
    <property type="entry name" value="Flavoprotein-like_sf"/>
</dbReference>
<dbReference type="Proteomes" id="UP000008721">
    <property type="component" value="Chromosome"/>
</dbReference>
<proteinExistence type="inferred from homology"/>
<dbReference type="InterPro" id="IPR052397">
    <property type="entry name" value="NADPH-QR_MdaB"/>
</dbReference>
<keyword evidence="7" id="KW-1185">Reference proteome</keyword>
<name>E4U1B0_SULKY</name>
<keyword evidence="3" id="KW-0274">FAD</keyword>
<dbReference type="PANTHER" id="PTHR46305:SF3">
    <property type="entry name" value="NADPH:QUINONE OXIDOREDUCTASE MDAB"/>
    <property type="match status" value="1"/>
</dbReference>
<dbReference type="InterPro" id="IPR003680">
    <property type="entry name" value="Flavodoxin_fold"/>
</dbReference>
<dbReference type="AlphaFoldDB" id="E4U1B0"/>
<evidence type="ECO:0000256" key="3">
    <source>
        <dbReference type="ARBA" id="ARBA00022827"/>
    </source>
</evidence>
<protein>
    <submittedName>
        <fullName evidence="6">NAD(P)H dehydrogenase (Quinone)</fullName>
    </submittedName>
</protein>
<dbReference type="OrthoDB" id="9798454at2"/>
<comment type="cofactor">
    <cofactor evidence="1">
        <name>FAD</name>
        <dbReference type="ChEBI" id="CHEBI:57692"/>
    </cofactor>
</comment>